<dbReference type="PROSITE" id="PS50969">
    <property type="entry name" value="FCP1"/>
    <property type="match status" value="1"/>
</dbReference>
<dbReference type="Gene3D" id="3.40.50.1000">
    <property type="entry name" value="HAD superfamily/HAD-like"/>
    <property type="match status" value="1"/>
</dbReference>
<evidence type="ECO:0000313" key="2">
    <source>
        <dbReference type="EMBL" id="KAK8495329.1"/>
    </source>
</evidence>
<protein>
    <recommendedName>
        <fullName evidence="1">FCP1 homology domain-containing protein</fullName>
    </recommendedName>
</protein>
<organism evidence="2 3">
    <name type="scientific">Hibiscus sabdariffa</name>
    <name type="common">roselle</name>
    <dbReference type="NCBI Taxonomy" id="183260"/>
    <lineage>
        <taxon>Eukaryota</taxon>
        <taxon>Viridiplantae</taxon>
        <taxon>Streptophyta</taxon>
        <taxon>Embryophyta</taxon>
        <taxon>Tracheophyta</taxon>
        <taxon>Spermatophyta</taxon>
        <taxon>Magnoliopsida</taxon>
        <taxon>eudicotyledons</taxon>
        <taxon>Gunneridae</taxon>
        <taxon>Pentapetalae</taxon>
        <taxon>rosids</taxon>
        <taxon>malvids</taxon>
        <taxon>Malvales</taxon>
        <taxon>Malvaceae</taxon>
        <taxon>Malvoideae</taxon>
        <taxon>Hibiscus</taxon>
    </lineage>
</organism>
<feature type="domain" description="FCP1 homology" evidence="1">
    <location>
        <begin position="78"/>
        <end position="202"/>
    </location>
</feature>
<dbReference type="Pfam" id="PF03031">
    <property type="entry name" value="NIF"/>
    <property type="match status" value="1"/>
</dbReference>
<proteinExistence type="predicted"/>
<dbReference type="SUPFAM" id="SSF56784">
    <property type="entry name" value="HAD-like"/>
    <property type="match status" value="1"/>
</dbReference>
<evidence type="ECO:0000259" key="1">
    <source>
        <dbReference type="PROSITE" id="PS50969"/>
    </source>
</evidence>
<keyword evidence="3" id="KW-1185">Reference proteome</keyword>
<dbReference type="Proteomes" id="UP001472677">
    <property type="component" value="Unassembled WGS sequence"/>
</dbReference>
<dbReference type="InterPro" id="IPR023214">
    <property type="entry name" value="HAD_sf"/>
</dbReference>
<dbReference type="EMBL" id="JBBPBM010000446">
    <property type="protein sequence ID" value="KAK8495329.1"/>
    <property type="molecule type" value="Genomic_DNA"/>
</dbReference>
<dbReference type="InterPro" id="IPR036412">
    <property type="entry name" value="HAD-like_sf"/>
</dbReference>
<name>A0ABR2ANE4_9ROSI</name>
<comment type="caution">
    <text evidence="2">The sequence shown here is derived from an EMBL/GenBank/DDBJ whole genome shotgun (WGS) entry which is preliminary data.</text>
</comment>
<sequence length="202" mass="22856">MVIFSTYFKDSQVRQSPPPPTALEIAPKVSGKKSLTFLKYRLAATVAGTTGYAGSLSYKCSCEEVNHKVKALRVAVSYTPSEDASVIDKYGSLLYSTAMAVSTKAVESYLDLKRLVEEHLWEYIEPTSYQKREGLAYLQRPGVDAFLELLAKFYEIVVYSDQMNMHVDLVCERLDGNHYILYRLSRGDTKYKMASIIEIFQS</sequence>
<gene>
    <name evidence="2" type="ORF">V6N12_037124</name>
</gene>
<dbReference type="InterPro" id="IPR004274">
    <property type="entry name" value="FCP1_dom"/>
</dbReference>
<evidence type="ECO:0000313" key="3">
    <source>
        <dbReference type="Proteomes" id="UP001472677"/>
    </source>
</evidence>
<accession>A0ABR2ANE4</accession>
<reference evidence="2 3" key="1">
    <citation type="journal article" date="2024" name="G3 (Bethesda)">
        <title>Genome assembly of Hibiscus sabdariffa L. provides insights into metabolisms of medicinal natural products.</title>
        <authorList>
            <person name="Kim T."/>
        </authorList>
    </citation>
    <scope>NUCLEOTIDE SEQUENCE [LARGE SCALE GENOMIC DNA]</scope>
    <source>
        <strain evidence="2">TK-2024</strain>
        <tissue evidence="2">Old leaves</tissue>
    </source>
</reference>